<comment type="caution">
    <text evidence="1">The sequence shown here is derived from an EMBL/GenBank/DDBJ whole genome shotgun (WGS) entry which is preliminary data.</text>
</comment>
<keyword evidence="2" id="KW-1185">Reference proteome</keyword>
<evidence type="ECO:0000313" key="2">
    <source>
        <dbReference type="Proteomes" id="UP001283361"/>
    </source>
</evidence>
<reference evidence="1" key="1">
    <citation type="journal article" date="2023" name="G3 (Bethesda)">
        <title>A reference genome for the long-term kleptoplast-retaining sea slug Elysia crispata morphotype clarki.</title>
        <authorList>
            <person name="Eastman K.E."/>
            <person name="Pendleton A.L."/>
            <person name="Shaikh M.A."/>
            <person name="Suttiyut T."/>
            <person name="Ogas R."/>
            <person name="Tomko P."/>
            <person name="Gavelis G."/>
            <person name="Widhalm J.R."/>
            <person name="Wisecaver J.H."/>
        </authorList>
    </citation>
    <scope>NUCLEOTIDE SEQUENCE</scope>
    <source>
        <strain evidence="1">ECLA1</strain>
    </source>
</reference>
<dbReference type="Proteomes" id="UP001283361">
    <property type="component" value="Unassembled WGS sequence"/>
</dbReference>
<sequence>MKAAATSSTTIIKTSSFDNNSSGFNIRLNITMNKLAPKIQQLPTETHVTGKSKLLMTLPAATGAVQQTVRGSDIRMVQTSLSARAGPTRNAPYLTRHALGLRLQNRPIS</sequence>
<dbReference type="EMBL" id="JAWDGP010003841">
    <property type="protein sequence ID" value="KAK3770473.1"/>
    <property type="molecule type" value="Genomic_DNA"/>
</dbReference>
<protein>
    <submittedName>
        <fullName evidence="1">Uncharacterized protein</fullName>
    </submittedName>
</protein>
<gene>
    <name evidence="1" type="ORF">RRG08_027956</name>
</gene>
<organism evidence="1 2">
    <name type="scientific">Elysia crispata</name>
    <name type="common">lettuce slug</name>
    <dbReference type="NCBI Taxonomy" id="231223"/>
    <lineage>
        <taxon>Eukaryota</taxon>
        <taxon>Metazoa</taxon>
        <taxon>Spiralia</taxon>
        <taxon>Lophotrochozoa</taxon>
        <taxon>Mollusca</taxon>
        <taxon>Gastropoda</taxon>
        <taxon>Heterobranchia</taxon>
        <taxon>Euthyneura</taxon>
        <taxon>Panpulmonata</taxon>
        <taxon>Sacoglossa</taxon>
        <taxon>Placobranchoidea</taxon>
        <taxon>Plakobranchidae</taxon>
        <taxon>Elysia</taxon>
    </lineage>
</organism>
<accession>A0AAE1DIA8</accession>
<name>A0AAE1DIA8_9GAST</name>
<evidence type="ECO:0000313" key="1">
    <source>
        <dbReference type="EMBL" id="KAK3770473.1"/>
    </source>
</evidence>
<dbReference type="AlphaFoldDB" id="A0AAE1DIA8"/>
<proteinExistence type="predicted"/>